<dbReference type="NCBIfam" id="TIGR04131">
    <property type="entry name" value="Bac_Flav_CTERM"/>
    <property type="match status" value="1"/>
</dbReference>
<dbReference type="SUPFAM" id="SSF49299">
    <property type="entry name" value="PKD domain"/>
    <property type="match status" value="1"/>
</dbReference>
<feature type="chain" id="PRO_5011586010" evidence="1">
    <location>
        <begin position="22"/>
        <end position="233"/>
    </location>
</feature>
<reference evidence="3" key="1">
    <citation type="submission" date="2016-10" db="EMBL/GenBank/DDBJ databases">
        <authorList>
            <person name="Varghese N."/>
            <person name="Submissions S."/>
        </authorList>
    </citation>
    <scope>NUCLEOTIDE SEQUENCE [LARGE SCALE GENOMIC DNA]</scope>
    <source>
        <strain evidence="3">BP1-148</strain>
    </source>
</reference>
<dbReference type="EMBL" id="FNCQ01000011">
    <property type="protein sequence ID" value="SDG86956.1"/>
    <property type="molecule type" value="Genomic_DNA"/>
</dbReference>
<dbReference type="Proteomes" id="UP000198779">
    <property type="component" value="Unassembled WGS sequence"/>
</dbReference>
<dbReference type="InterPro" id="IPR035986">
    <property type="entry name" value="PKD_dom_sf"/>
</dbReference>
<organism evidence="2 3">
    <name type="scientific">Prevotella communis</name>
    <dbReference type="NCBI Taxonomy" id="2913614"/>
    <lineage>
        <taxon>Bacteria</taxon>
        <taxon>Pseudomonadati</taxon>
        <taxon>Bacteroidota</taxon>
        <taxon>Bacteroidia</taxon>
        <taxon>Bacteroidales</taxon>
        <taxon>Prevotellaceae</taxon>
        <taxon>Prevotella</taxon>
    </lineage>
</organism>
<name>A0A1G7XS74_9BACT</name>
<feature type="signal peptide" evidence="1">
    <location>
        <begin position="1"/>
        <end position="21"/>
    </location>
</feature>
<sequence>MKKNLIWLIAAFILTALNVGAQKVSPTLTYIDKDGNPHDTLCIEDGQAPVDVTFHANPSDMGDLTPSYEWHFYKKDGTEGGNKELFVRYEEETQYTFTESGSYTIILKTILDSEGTQLDDETITVFIADSYLEFPNAFSPNNGDELNNIFKAKRHKSLVSFHAYIINRWGQKLYDWTDPDGGWDGKYKGKDVKDGVYFLLCKARGADGKEYNIRKDVNLLRKFVEGGRTGGTN</sequence>
<dbReference type="AlphaFoldDB" id="A0A1G7XS74"/>
<evidence type="ECO:0000313" key="2">
    <source>
        <dbReference type="EMBL" id="SDG86956.1"/>
    </source>
</evidence>
<gene>
    <name evidence="2" type="ORF">SAMN04487901_11161</name>
</gene>
<dbReference type="InterPro" id="IPR026341">
    <property type="entry name" value="T9SS_type_B"/>
</dbReference>
<evidence type="ECO:0000256" key="1">
    <source>
        <dbReference type="SAM" id="SignalP"/>
    </source>
</evidence>
<accession>A0A1G7XS74</accession>
<dbReference type="InterPro" id="IPR013783">
    <property type="entry name" value="Ig-like_fold"/>
</dbReference>
<dbReference type="Pfam" id="PF13585">
    <property type="entry name" value="CHU_C"/>
    <property type="match status" value="1"/>
</dbReference>
<dbReference type="RefSeq" id="WP_091818165.1">
    <property type="nucleotide sequence ID" value="NZ_CP091791.1"/>
</dbReference>
<keyword evidence="3" id="KW-1185">Reference proteome</keyword>
<dbReference type="Gene3D" id="2.60.40.10">
    <property type="entry name" value="Immunoglobulins"/>
    <property type="match status" value="1"/>
</dbReference>
<evidence type="ECO:0000313" key="3">
    <source>
        <dbReference type="Proteomes" id="UP000198779"/>
    </source>
</evidence>
<proteinExistence type="predicted"/>
<keyword evidence="1" id="KW-0732">Signal</keyword>
<dbReference type="CDD" id="cd00146">
    <property type="entry name" value="PKD"/>
    <property type="match status" value="1"/>
</dbReference>
<protein>
    <submittedName>
        <fullName evidence="2">Gliding motility-associated C-terminal domain-containing protein</fullName>
    </submittedName>
</protein>
<dbReference type="STRING" id="645274.SAMN04487901_11161"/>